<reference evidence="1 2" key="1">
    <citation type="journal article" date="2012" name="J. Bacteriol.">
        <title>Complete genome sequence of Klebsiella oxytoca KCTC 1686, used in production of 2,3-butanediol.</title>
        <authorList>
            <person name="Shin S.H."/>
            <person name="Kim S."/>
            <person name="Kim J.Y."/>
            <person name="Lee S."/>
            <person name="Um Y."/>
            <person name="Oh M.K."/>
            <person name="Kim Y.R."/>
            <person name="Lee J."/>
            <person name="Yang K.S."/>
        </authorList>
    </citation>
    <scope>NUCLEOTIDE SEQUENCE [LARGE SCALE GENOMIC DNA]</scope>
    <source>
        <strain evidence="2">ATCC 8724 / DSM 4798 / JCM 20051 / NBRC 3318 / NRRL B-199 / KCTC 1686</strain>
    </source>
</reference>
<sequence length="557" mass="63874">MWETRALELNNQDIWNWSSVCNLVRYASQHGFNAIVVGQADLFGKLVSPKGYTPFHYNDSVSSQQRARCIYLNRLAMYCREQGLRFYLQAKELDFPTELLLSHKYLLDNQQGILFDVDFWSRWLTDKIRGVCQGIPALTGLIIALSSTDGLLPITRPKWDINARDEPENTRQPSQSFVLYRRCFQALSQVVTAQNKHLVLRVFPASNDDLGTVLDAIEPLPPTVSVSIKLTPERFWPAFPNNPALLQVTMRDVWVDIDLAGEEVGWGVMPFLRIDELKGRLLWCQSANPRITGAICKTSWESVDNHWIPETLSECNLFACSQLLGHGAGKTQEQLLDLWLAERYGWCPDVTVTRRFQQLLEQATEVLYQAIYVRDHVFHRHSQLPESYGQAVWSLYSQLARNHWLPGSAKDIHFTRDDPQISMENLTRIAQEKDEVAADALKLCAQALEFAENAAFPTALYRLWQNEWRGLALYCQLFTHAQKAFFTLHFAREVENSWSMREICHINVQALYQGASEMEMLCQQMNEASPGFYIMFDAGRVRSLADSLSSELSALRH</sequence>
<dbReference type="InterPro" id="IPR017853">
    <property type="entry name" value="GH"/>
</dbReference>
<dbReference type="Proteomes" id="UP000007843">
    <property type="component" value="Chromosome"/>
</dbReference>
<accession>A0A0H3HI00</accession>
<evidence type="ECO:0000313" key="2">
    <source>
        <dbReference type="Proteomes" id="UP000007843"/>
    </source>
</evidence>
<protein>
    <submittedName>
        <fullName evidence="1">Uncharacterized protein</fullName>
    </submittedName>
</protein>
<dbReference type="SUPFAM" id="SSF51445">
    <property type="entry name" value="(Trans)glycosidases"/>
    <property type="match status" value="1"/>
</dbReference>
<gene>
    <name evidence="1" type="ordered locus">KOX_27180</name>
</gene>
<dbReference type="RefSeq" id="WP_014230350.1">
    <property type="nucleotide sequence ID" value="NC_016612.1"/>
</dbReference>
<name>A0A0H3HI00_KLEM8</name>
<dbReference type="EMBL" id="CP003218">
    <property type="protein sequence ID" value="AEX07143.1"/>
    <property type="molecule type" value="Genomic_DNA"/>
</dbReference>
<evidence type="ECO:0000313" key="1">
    <source>
        <dbReference type="EMBL" id="AEX07143.1"/>
    </source>
</evidence>
<dbReference type="HOGENOM" id="CLU_035028_0_0_6"/>
<dbReference type="KEGG" id="kox:KOX_27180"/>
<dbReference type="PATRIC" id="fig|1006551.4.peg.5461"/>
<proteinExistence type="predicted"/>
<dbReference type="AlphaFoldDB" id="A0A0H3HI00"/>
<organism evidence="1 2">
    <name type="scientific">Klebsiella michiganensis (strain ATCC 8724 / DSM 4798 / JCM 20051 / NBRC 3318 / NRRL B-199 / KCTC 1686 / BUCSAV 143 / CCM 1901)</name>
    <dbReference type="NCBI Taxonomy" id="1006551"/>
    <lineage>
        <taxon>Bacteria</taxon>
        <taxon>Pseudomonadati</taxon>
        <taxon>Pseudomonadota</taxon>
        <taxon>Gammaproteobacteria</taxon>
        <taxon>Enterobacterales</taxon>
        <taxon>Enterobacteriaceae</taxon>
        <taxon>Klebsiella/Raoultella group</taxon>
        <taxon>Klebsiella</taxon>
    </lineage>
</organism>